<organism evidence="2 3">
    <name type="scientific">Aromia moschata</name>
    <dbReference type="NCBI Taxonomy" id="1265417"/>
    <lineage>
        <taxon>Eukaryota</taxon>
        <taxon>Metazoa</taxon>
        <taxon>Ecdysozoa</taxon>
        <taxon>Arthropoda</taxon>
        <taxon>Hexapoda</taxon>
        <taxon>Insecta</taxon>
        <taxon>Pterygota</taxon>
        <taxon>Neoptera</taxon>
        <taxon>Endopterygota</taxon>
        <taxon>Coleoptera</taxon>
        <taxon>Polyphaga</taxon>
        <taxon>Cucujiformia</taxon>
        <taxon>Chrysomeloidea</taxon>
        <taxon>Cerambycidae</taxon>
        <taxon>Cerambycinae</taxon>
        <taxon>Callichromatini</taxon>
        <taxon>Aromia</taxon>
    </lineage>
</organism>
<protein>
    <submittedName>
        <fullName evidence="2">Uncharacterized protein</fullName>
    </submittedName>
</protein>
<dbReference type="Proteomes" id="UP001162162">
    <property type="component" value="Unassembled WGS sequence"/>
</dbReference>
<keyword evidence="1" id="KW-0812">Transmembrane</keyword>
<evidence type="ECO:0000313" key="3">
    <source>
        <dbReference type="Proteomes" id="UP001162162"/>
    </source>
</evidence>
<name>A0AAV8Z1F8_9CUCU</name>
<accession>A0AAV8Z1F8</accession>
<dbReference type="AlphaFoldDB" id="A0AAV8Z1F8"/>
<evidence type="ECO:0000256" key="1">
    <source>
        <dbReference type="SAM" id="Phobius"/>
    </source>
</evidence>
<proteinExistence type="predicted"/>
<reference evidence="2" key="1">
    <citation type="journal article" date="2023" name="Insect Mol. Biol.">
        <title>Genome sequencing provides insights into the evolution of gene families encoding plant cell wall-degrading enzymes in longhorned beetles.</title>
        <authorList>
            <person name="Shin N.R."/>
            <person name="Okamura Y."/>
            <person name="Kirsch R."/>
            <person name="Pauchet Y."/>
        </authorList>
    </citation>
    <scope>NUCLEOTIDE SEQUENCE</scope>
    <source>
        <strain evidence="2">AMC_N1</strain>
    </source>
</reference>
<feature type="transmembrane region" description="Helical" evidence="1">
    <location>
        <begin position="149"/>
        <end position="169"/>
    </location>
</feature>
<sequence length="199" mass="22741">MNEAGLKEFVGFECVHKLTLNVCWTEEIEKHTSPKQLLIIFLPEKAVATYKIYHTRVYYEIAIQEKGKEVRSELKDEVRLNCHKYWASPIQWMAPPLFDGKNGIGHYSQIDTVLDESVHVETGKIPCQLSDITEKRQSTRNILRSTYKYFLILLPSGLICITAVLPGPVSKLKLHSMSNPTTIKSSVFFALSLRKKTTI</sequence>
<comment type="caution">
    <text evidence="2">The sequence shown here is derived from an EMBL/GenBank/DDBJ whole genome shotgun (WGS) entry which is preliminary data.</text>
</comment>
<dbReference type="EMBL" id="JAPWTK010000021">
    <property type="protein sequence ID" value="KAJ8957671.1"/>
    <property type="molecule type" value="Genomic_DNA"/>
</dbReference>
<keyword evidence="3" id="KW-1185">Reference proteome</keyword>
<keyword evidence="1" id="KW-0472">Membrane</keyword>
<keyword evidence="1" id="KW-1133">Transmembrane helix</keyword>
<evidence type="ECO:0000313" key="2">
    <source>
        <dbReference type="EMBL" id="KAJ8957671.1"/>
    </source>
</evidence>
<gene>
    <name evidence="2" type="ORF">NQ318_017563</name>
</gene>